<keyword evidence="3" id="KW-1185">Reference proteome</keyword>
<feature type="compositionally biased region" description="Basic and acidic residues" evidence="1">
    <location>
        <begin position="132"/>
        <end position="218"/>
    </location>
</feature>
<feature type="compositionally biased region" description="Polar residues" evidence="1">
    <location>
        <begin position="32"/>
        <end position="47"/>
    </location>
</feature>
<feature type="compositionally biased region" description="Low complexity" evidence="1">
    <location>
        <begin position="120"/>
        <end position="131"/>
    </location>
</feature>
<evidence type="ECO:0000256" key="1">
    <source>
        <dbReference type="SAM" id="MobiDB-lite"/>
    </source>
</evidence>
<comment type="caution">
    <text evidence="2">The sequence shown here is derived from an EMBL/GenBank/DDBJ whole genome shotgun (WGS) entry which is preliminary data.</text>
</comment>
<feature type="region of interest" description="Disordered" evidence="1">
    <location>
        <begin position="1"/>
        <end position="55"/>
    </location>
</feature>
<evidence type="ECO:0000313" key="3">
    <source>
        <dbReference type="Proteomes" id="UP001516400"/>
    </source>
</evidence>
<name>A0ABD2P5X2_9CUCU</name>
<dbReference type="EMBL" id="JABFTP020000185">
    <property type="protein sequence ID" value="KAL3286088.1"/>
    <property type="molecule type" value="Genomic_DNA"/>
</dbReference>
<accession>A0ABD2P5X2</accession>
<dbReference type="AlphaFoldDB" id="A0ABD2P5X2"/>
<organism evidence="2 3">
    <name type="scientific">Cryptolaemus montrouzieri</name>
    <dbReference type="NCBI Taxonomy" id="559131"/>
    <lineage>
        <taxon>Eukaryota</taxon>
        <taxon>Metazoa</taxon>
        <taxon>Ecdysozoa</taxon>
        <taxon>Arthropoda</taxon>
        <taxon>Hexapoda</taxon>
        <taxon>Insecta</taxon>
        <taxon>Pterygota</taxon>
        <taxon>Neoptera</taxon>
        <taxon>Endopterygota</taxon>
        <taxon>Coleoptera</taxon>
        <taxon>Polyphaga</taxon>
        <taxon>Cucujiformia</taxon>
        <taxon>Coccinelloidea</taxon>
        <taxon>Coccinellidae</taxon>
        <taxon>Scymninae</taxon>
        <taxon>Scymnini</taxon>
        <taxon>Cryptolaemus</taxon>
    </lineage>
</organism>
<evidence type="ECO:0000313" key="2">
    <source>
        <dbReference type="EMBL" id="KAL3286088.1"/>
    </source>
</evidence>
<dbReference type="Proteomes" id="UP001516400">
    <property type="component" value="Unassembled WGS sequence"/>
</dbReference>
<proteinExistence type="predicted"/>
<feature type="region of interest" description="Disordered" evidence="1">
    <location>
        <begin position="70"/>
        <end position="218"/>
    </location>
</feature>
<reference evidence="2 3" key="1">
    <citation type="journal article" date="2021" name="BMC Biol.">
        <title>Horizontally acquired antibacterial genes associated with adaptive radiation of ladybird beetles.</title>
        <authorList>
            <person name="Li H.S."/>
            <person name="Tang X.F."/>
            <person name="Huang Y.H."/>
            <person name="Xu Z.Y."/>
            <person name="Chen M.L."/>
            <person name="Du X.Y."/>
            <person name="Qiu B.Y."/>
            <person name="Chen P.T."/>
            <person name="Zhang W."/>
            <person name="Slipinski A."/>
            <person name="Escalona H.E."/>
            <person name="Waterhouse R.M."/>
            <person name="Zwick A."/>
            <person name="Pang H."/>
        </authorList>
    </citation>
    <scope>NUCLEOTIDE SEQUENCE [LARGE SCALE GENOMIC DNA]</scope>
    <source>
        <strain evidence="2">SYSU2018</strain>
    </source>
</reference>
<sequence length="425" mass="48379">MTENDHPKVIVDDDFLDLRNPQPKSLRRRPISAQSKNRDSSSITTQGRIGATKDVLPGLQRLLSTYNQKTVANSGYKRGAGIQNQPVDSRFRRKVEKKALSSKSASLLQEKGKSDNGRQSSEITAPSTSSSESEKKSEAIHENPPLRHPEKPSKSIHEDPSSKHPSTKETSEKIEKFSSRPETPETKIIDKKQPEAEPKVQVNDHKNETKNDAENHVHIDCEKQKNTLESENKDMCTYTTSHEIMKSIIREDAVINRNLQKLKWYDPTLFLPHSLHSIPSFKKSWTIPSLPHMKRDVLWARHYNALCTKVDRKTYEFDADETDSIDSDDRLSNYSSLFRKNYMNAIFCLGCLCGLSLVAGILTASEIQNDLFKPAETTVPVSALIYRQIVCTLRVMMNGLYQLLTFPSKEFFKPTVEPPKYWGIF</sequence>
<gene>
    <name evidence="2" type="ORF">HHI36_000601</name>
</gene>
<feature type="compositionally biased region" description="Basic and acidic residues" evidence="1">
    <location>
        <begin position="1"/>
        <end position="11"/>
    </location>
</feature>
<protein>
    <submittedName>
        <fullName evidence="2">Uncharacterized protein</fullName>
    </submittedName>
</protein>